<dbReference type="SUPFAM" id="SSF51261">
    <property type="entry name" value="Duplicated hybrid motif"/>
    <property type="match status" value="1"/>
</dbReference>
<dbReference type="CDD" id="cd12797">
    <property type="entry name" value="M23_peptidase"/>
    <property type="match status" value="1"/>
</dbReference>
<evidence type="ECO:0000313" key="3">
    <source>
        <dbReference type="EMBL" id="ASN82643.1"/>
    </source>
</evidence>
<dbReference type="CDD" id="cd00118">
    <property type="entry name" value="LysM"/>
    <property type="match status" value="1"/>
</dbReference>
<dbReference type="PANTHER" id="PTHR21666">
    <property type="entry name" value="PEPTIDASE-RELATED"/>
    <property type="match status" value="1"/>
</dbReference>
<dbReference type="EMBL" id="CP021082">
    <property type="protein sequence ID" value="ASN82643.1"/>
    <property type="molecule type" value="Genomic_DNA"/>
</dbReference>
<feature type="signal peptide" evidence="1">
    <location>
        <begin position="1"/>
        <end position="18"/>
    </location>
</feature>
<dbReference type="SUPFAM" id="SSF54106">
    <property type="entry name" value="LysM domain"/>
    <property type="match status" value="1"/>
</dbReference>
<dbReference type="InterPro" id="IPR036779">
    <property type="entry name" value="LysM_dom_sf"/>
</dbReference>
<feature type="chain" id="PRO_5011260745" evidence="1">
    <location>
        <begin position="19"/>
        <end position="202"/>
    </location>
</feature>
<dbReference type="SMART" id="SM00257">
    <property type="entry name" value="LysM"/>
    <property type="match status" value="1"/>
</dbReference>
<sequence>MRCTLILTLCALLSLASAATVKVKSGDTLYGLAKQHGTTLQALVAANRGLDPQRPLQVGQLLQLPAKGSARAGSTPVVRAASIRVNAVMPVQGRLTSPYSSAHQGLDLAAPVGTPIRAALAGRVVESRFDGRTGWGWTVRLDHGGGLTTRYSHNSANLVRVGQTVTAGTVIARVGSTGNSTGPHLHYTVMQGGRVINPSSIH</sequence>
<dbReference type="Gene3D" id="2.70.70.10">
    <property type="entry name" value="Glucose Permease (Domain IIA)"/>
    <property type="match status" value="1"/>
</dbReference>
<evidence type="ECO:0000256" key="1">
    <source>
        <dbReference type="SAM" id="SignalP"/>
    </source>
</evidence>
<name>A0A221T163_9DEIO</name>
<protein>
    <submittedName>
        <fullName evidence="3">Peptidoglycan-binding protein</fullName>
    </submittedName>
</protein>
<keyword evidence="4" id="KW-1185">Reference proteome</keyword>
<dbReference type="PANTHER" id="PTHR21666:SF270">
    <property type="entry name" value="MUREIN HYDROLASE ACTIVATOR ENVC"/>
    <property type="match status" value="1"/>
</dbReference>
<dbReference type="PROSITE" id="PS51782">
    <property type="entry name" value="LYSM"/>
    <property type="match status" value="1"/>
</dbReference>
<dbReference type="AlphaFoldDB" id="A0A221T163"/>
<evidence type="ECO:0000313" key="4">
    <source>
        <dbReference type="Proteomes" id="UP000259030"/>
    </source>
</evidence>
<dbReference type="Pfam" id="PF01476">
    <property type="entry name" value="LysM"/>
    <property type="match status" value="1"/>
</dbReference>
<proteinExistence type="predicted"/>
<dbReference type="STRING" id="317577.GCA_000419625_03082"/>
<dbReference type="KEGG" id="dfc:DFI_15860"/>
<dbReference type="Gene3D" id="3.10.350.10">
    <property type="entry name" value="LysM domain"/>
    <property type="match status" value="1"/>
</dbReference>
<dbReference type="GO" id="GO:0004222">
    <property type="term" value="F:metalloendopeptidase activity"/>
    <property type="evidence" value="ECO:0007669"/>
    <property type="project" value="TreeGrafter"/>
</dbReference>
<geneLocation type="plasmid" evidence="4">
    <name>pdfi1</name>
</geneLocation>
<dbReference type="InterPro" id="IPR050570">
    <property type="entry name" value="Cell_wall_metabolism_enzyme"/>
</dbReference>
<evidence type="ECO:0000259" key="2">
    <source>
        <dbReference type="PROSITE" id="PS51782"/>
    </source>
</evidence>
<dbReference type="RefSeq" id="WP_043779741.1">
    <property type="nucleotide sequence ID" value="NZ_CP021082.1"/>
</dbReference>
<feature type="domain" description="LysM" evidence="2">
    <location>
        <begin position="19"/>
        <end position="64"/>
    </location>
</feature>
<accession>A0A221T163</accession>
<dbReference type="InterPro" id="IPR016047">
    <property type="entry name" value="M23ase_b-sheet_dom"/>
</dbReference>
<gene>
    <name evidence="3" type="ORF">DFI_15860</name>
</gene>
<keyword evidence="3" id="KW-0614">Plasmid</keyword>
<organism evidence="3 4">
    <name type="scientific">Deinococcus ficus</name>
    <dbReference type="NCBI Taxonomy" id="317577"/>
    <lineage>
        <taxon>Bacteria</taxon>
        <taxon>Thermotogati</taxon>
        <taxon>Deinococcota</taxon>
        <taxon>Deinococci</taxon>
        <taxon>Deinococcales</taxon>
        <taxon>Deinococcaceae</taxon>
        <taxon>Deinococcus</taxon>
    </lineage>
</organism>
<dbReference type="Pfam" id="PF01551">
    <property type="entry name" value="Peptidase_M23"/>
    <property type="match status" value="1"/>
</dbReference>
<dbReference type="Proteomes" id="UP000259030">
    <property type="component" value="Plasmid pDFI1"/>
</dbReference>
<reference evidence="3 4" key="1">
    <citation type="submission" date="2017-05" db="EMBL/GenBank/DDBJ databases">
        <title>The complete genome sequence of Deinococcus ficus isolated from the rhizosphere of the Ficus religiosa L. in Taiwan.</title>
        <authorList>
            <person name="Wu K.-M."/>
            <person name="Liao T.-L."/>
            <person name="Liu Y.-M."/>
            <person name="Young C.-C."/>
            <person name="Tsai S.-F."/>
        </authorList>
    </citation>
    <scope>NUCLEOTIDE SEQUENCE [LARGE SCALE GENOMIC DNA]</scope>
    <source>
        <strain evidence="3 4">CC-FR2-10</strain>
        <plasmid evidence="4">pdfi1</plasmid>
    </source>
</reference>
<keyword evidence="1" id="KW-0732">Signal</keyword>
<dbReference type="InterPro" id="IPR011055">
    <property type="entry name" value="Dup_hybrid_motif"/>
</dbReference>
<dbReference type="InterPro" id="IPR018392">
    <property type="entry name" value="LysM"/>
</dbReference>